<name>A0A0F9CLJ8_9ZZZZ</name>
<comment type="caution">
    <text evidence="2">The sequence shown here is derived from an EMBL/GenBank/DDBJ whole genome shotgun (WGS) entry which is preliminary data.</text>
</comment>
<keyword evidence="1" id="KW-0472">Membrane</keyword>
<keyword evidence="1" id="KW-0812">Transmembrane</keyword>
<dbReference type="EMBL" id="LAZR01043653">
    <property type="protein sequence ID" value="KKL06561.1"/>
    <property type="molecule type" value="Genomic_DNA"/>
</dbReference>
<organism evidence="2">
    <name type="scientific">marine sediment metagenome</name>
    <dbReference type="NCBI Taxonomy" id="412755"/>
    <lineage>
        <taxon>unclassified sequences</taxon>
        <taxon>metagenomes</taxon>
        <taxon>ecological metagenomes</taxon>
    </lineage>
</organism>
<sequence length="65" mass="7262">MMSIFTSIGKGLVSLTLWILVTCPPYLVLAMFVGVNPWIAAAVVLFNTYAAGLYWFLNKKIREAH</sequence>
<gene>
    <name evidence="2" type="ORF">LCGC14_2594790</name>
</gene>
<proteinExistence type="predicted"/>
<reference evidence="2" key="1">
    <citation type="journal article" date="2015" name="Nature">
        <title>Complex archaea that bridge the gap between prokaryotes and eukaryotes.</title>
        <authorList>
            <person name="Spang A."/>
            <person name="Saw J.H."/>
            <person name="Jorgensen S.L."/>
            <person name="Zaremba-Niedzwiedzka K."/>
            <person name="Martijn J."/>
            <person name="Lind A.E."/>
            <person name="van Eijk R."/>
            <person name="Schleper C."/>
            <person name="Guy L."/>
            <person name="Ettema T.J."/>
        </authorList>
    </citation>
    <scope>NUCLEOTIDE SEQUENCE</scope>
</reference>
<evidence type="ECO:0000256" key="1">
    <source>
        <dbReference type="SAM" id="Phobius"/>
    </source>
</evidence>
<accession>A0A0F9CLJ8</accession>
<keyword evidence="1" id="KW-1133">Transmembrane helix</keyword>
<feature type="transmembrane region" description="Helical" evidence="1">
    <location>
        <begin position="38"/>
        <end position="57"/>
    </location>
</feature>
<evidence type="ECO:0000313" key="2">
    <source>
        <dbReference type="EMBL" id="KKL06561.1"/>
    </source>
</evidence>
<feature type="transmembrane region" description="Helical" evidence="1">
    <location>
        <begin position="12"/>
        <end position="32"/>
    </location>
</feature>
<protein>
    <submittedName>
        <fullName evidence="2">Uncharacterized protein</fullName>
    </submittedName>
</protein>
<dbReference type="AlphaFoldDB" id="A0A0F9CLJ8"/>